<evidence type="ECO:0008006" key="3">
    <source>
        <dbReference type="Google" id="ProtNLM"/>
    </source>
</evidence>
<evidence type="ECO:0000313" key="2">
    <source>
        <dbReference type="Proteomes" id="UP000620064"/>
    </source>
</evidence>
<sequence length="335" mass="39825">MKTEPNILLIYKNQTLSKVFENNLSYEGYDVELLLKEPYHPYQLSFLQRIINIIFRVFKIYDYPVKAEQYNFKKYCEKSLNHLASKSYDYCLVIRGDLLPEQVIRHGRSISRRMVDFQLDGLSVSSKILDYKKYFDDIFVFDPDDVKKYPDAALHFLPNCYFGAPDFSIPSEIDLLYIGQYLDERNVQLKNLHRYLEEHQLSYSSYTSLYRGRDFEPLHPKVLQHKTSTSYEGNLDFVKKSKIILDFKRKEHNGLSLRFFEAMQYGKKIITDNVSVKNYEFYHPNNIFVTDFVHLDGILEFIQKPYHPLPETLIEQYGFKNWIKVILGKSTNNKK</sequence>
<accession>A0ABQ2NJC0</accession>
<dbReference type="EMBL" id="BMLV01000002">
    <property type="protein sequence ID" value="GGP03082.1"/>
    <property type="molecule type" value="Genomic_DNA"/>
</dbReference>
<organism evidence="1 2">
    <name type="scientific">Cloacibacterium rupense</name>
    <dbReference type="NCBI Taxonomy" id="517423"/>
    <lineage>
        <taxon>Bacteria</taxon>
        <taxon>Pseudomonadati</taxon>
        <taxon>Bacteroidota</taxon>
        <taxon>Flavobacteriia</taxon>
        <taxon>Flavobacteriales</taxon>
        <taxon>Weeksellaceae</taxon>
    </lineage>
</organism>
<proteinExistence type="predicted"/>
<protein>
    <recommendedName>
        <fullName evidence="3">Lipopolysaccharide biosynthesis protein</fullName>
    </recommendedName>
</protein>
<name>A0ABQ2NJC0_9FLAO</name>
<reference evidence="2" key="1">
    <citation type="journal article" date="2019" name="Int. J. Syst. Evol. Microbiol.">
        <title>The Global Catalogue of Microorganisms (GCM) 10K type strain sequencing project: providing services to taxonomists for standard genome sequencing and annotation.</title>
        <authorList>
            <consortium name="The Broad Institute Genomics Platform"/>
            <consortium name="The Broad Institute Genome Sequencing Center for Infectious Disease"/>
            <person name="Wu L."/>
            <person name="Ma J."/>
        </authorList>
    </citation>
    <scope>NUCLEOTIDE SEQUENCE [LARGE SCALE GENOMIC DNA]</scope>
    <source>
        <strain evidence="2">CGMCC 1.7656</strain>
    </source>
</reference>
<gene>
    <name evidence="1" type="ORF">GCM10010992_10060</name>
</gene>
<keyword evidence="2" id="KW-1185">Reference proteome</keyword>
<dbReference type="Proteomes" id="UP000620064">
    <property type="component" value="Unassembled WGS sequence"/>
</dbReference>
<comment type="caution">
    <text evidence="1">The sequence shown here is derived from an EMBL/GenBank/DDBJ whole genome shotgun (WGS) entry which is preliminary data.</text>
</comment>
<evidence type="ECO:0000313" key="1">
    <source>
        <dbReference type="EMBL" id="GGP03082.1"/>
    </source>
</evidence>